<evidence type="ECO:0000256" key="4">
    <source>
        <dbReference type="ARBA" id="ARBA00016116"/>
    </source>
</evidence>
<dbReference type="GO" id="GO:0008121">
    <property type="term" value="F:quinol-cytochrome-c reductase activity"/>
    <property type="evidence" value="ECO:0007669"/>
    <property type="project" value="UniProtKB-EC"/>
</dbReference>
<name>A0A9W6M694_9MICO</name>
<keyword evidence="7" id="KW-0349">Heme</keyword>
<keyword evidence="12" id="KW-0249">Electron transport</keyword>
<dbReference type="PROSITE" id="PS51002">
    <property type="entry name" value="CYTB_NTER"/>
    <property type="match status" value="1"/>
</dbReference>
<evidence type="ECO:0000256" key="1">
    <source>
        <dbReference type="ARBA" id="ARBA00001971"/>
    </source>
</evidence>
<reference evidence="21" key="1">
    <citation type="journal article" date="2014" name="Int. J. Syst. Evol. Microbiol.">
        <title>Complete genome sequence of Corynebacterium casei LMG S-19264T (=DSM 44701T), isolated from a smear-ripened cheese.</title>
        <authorList>
            <consortium name="US DOE Joint Genome Institute (JGI-PGF)"/>
            <person name="Walter F."/>
            <person name="Albersmeier A."/>
            <person name="Kalinowski J."/>
            <person name="Ruckert C."/>
        </authorList>
    </citation>
    <scope>NUCLEOTIDE SEQUENCE</scope>
    <source>
        <strain evidence="21">VKM Ac-1940</strain>
    </source>
</reference>
<comment type="cofactor">
    <cofactor evidence="1">
        <name>heme</name>
        <dbReference type="ChEBI" id="CHEBI:30413"/>
    </cofactor>
</comment>
<feature type="domain" description="Cytochrome b/b6 N-terminal region profile" evidence="20">
    <location>
        <begin position="28"/>
        <end position="254"/>
    </location>
</feature>
<protein>
    <recommendedName>
        <fullName evidence="4">Cytochrome bc1 complex cytochrome b subunit</fullName>
        <ecNumber evidence="3">7.1.1.8</ecNumber>
    </recommendedName>
    <alternativeName>
        <fullName evidence="17">Cytochrome bc1 reductase complex subunit QcrB</fullName>
    </alternativeName>
</protein>
<dbReference type="GO" id="GO:0016491">
    <property type="term" value="F:oxidoreductase activity"/>
    <property type="evidence" value="ECO:0007669"/>
    <property type="project" value="InterPro"/>
</dbReference>
<sequence>MSTATVTETPATKADAEKPLGGRFVAGAANYLDERTSISGLVRELGRKIFPDHWSFMLGEIALWSFVAVLLSGTFLTFFFQASMVETHYNGAYLPLRGVEMSAAMDSALRLSFDIRGGLLVRQIHHWAALVFVAGIGVHMLRVFFTGAFRKPRELNWVIGFILFILAMAEGFTGYSLPDDLLSGNGLRIIDGMVKGIPLIGTWTSFLLFGGEFPGTQIVGRLYTLHILLLPAILIALLAVHLMLMIVNKHTQFAGPGRTNSNVVGFPMMPVYMSKMGGFFFITFGVIVLIASLFTINPIWNYGPYDPSPVSAGTQPDWYIGFADGALRLVPPHLEFVLWDRTWSFNILLPLGIIGIFIVLVLIYPFIEAWITGDKREHHIAQRPRHAPTRTAIGVAGVIFYAMLWAAASSDIIATHFHLTMEGVIHALQALLIIGPVVGYFITKRIALALQKKDREIALHGYESGRIVRLPGGEYIEVHQPVDAYERVKLVDYGTFEPLVVRPNDQGRIPWHENLRSSLSRWFFEDRLVPVTQAEIDAAEAHAHHAVEHEAHERQAEIESAEKRDDAGDKS</sequence>
<keyword evidence="15 19" id="KW-0472">Membrane</keyword>
<dbReference type="GO" id="GO:0005886">
    <property type="term" value="C:plasma membrane"/>
    <property type="evidence" value="ECO:0007669"/>
    <property type="project" value="UniProtKB-SubCell"/>
</dbReference>
<dbReference type="SUPFAM" id="SSF81342">
    <property type="entry name" value="Transmembrane di-heme cytochromes"/>
    <property type="match status" value="1"/>
</dbReference>
<comment type="caution">
    <text evidence="21">The sequence shown here is derived from an EMBL/GenBank/DDBJ whole genome shotgun (WGS) entry which is preliminary data.</text>
</comment>
<dbReference type="InterPro" id="IPR016174">
    <property type="entry name" value="Di-haem_cyt_TM"/>
</dbReference>
<evidence type="ECO:0000256" key="15">
    <source>
        <dbReference type="ARBA" id="ARBA00023136"/>
    </source>
</evidence>
<dbReference type="FunFam" id="1.20.810.10:FF:000007">
    <property type="entry name" value="Ubiquinol-cytochrome C reductase B subunit"/>
    <property type="match status" value="1"/>
</dbReference>
<keyword evidence="6" id="KW-1003">Cell membrane</keyword>
<keyword evidence="14" id="KW-0408">Iron</keyword>
<keyword evidence="13 19" id="KW-1133">Transmembrane helix</keyword>
<keyword evidence="8" id="KW-0679">Respiratory chain</keyword>
<dbReference type="GO" id="GO:0022904">
    <property type="term" value="P:respiratory electron transport chain"/>
    <property type="evidence" value="ECO:0007669"/>
    <property type="project" value="InterPro"/>
</dbReference>
<evidence type="ECO:0000256" key="3">
    <source>
        <dbReference type="ARBA" id="ARBA00012951"/>
    </source>
</evidence>
<evidence type="ECO:0000256" key="17">
    <source>
        <dbReference type="ARBA" id="ARBA00029568"/>
    </source>
</evidence>
<organism evidence="21 22">
    <name type="scientific">Microbacterium dextranolyticum</name>
    <dbReference type="NCBI Taxonomy" id="36806"/>
    <lineage>
        <taxon>Bacteria</taxon>
        <taxon>Bacillati</taxon>
        <taxon>Actinomycetota</taxon>
        <taxon>Actinomycetes</taxon>
        <taxon>Micrococcales</taxon>
        <taxon>Microbacteriaceae</taxon>
        <taxon>Microbacterium</taxon>
    </lineage>
</organism>
<evidence type="ECO:0000313" key="21">
    <source>
        <dbReference type="EMBL" id="GLJ96224.1"/>
    </source>
</evidence>
<feature type="transmembrane region" description="Helical" evidence="19">
    <location>
        <begin position="423"/>
        <end position="443"/>
    </location>
</feature>
<feature type="transmembrane region" description="Helical" evidence="19">
    <location>
        <begin position="347"/>
        <end position="371"/>
    </location>
</feature>
<keyword evidence="22" id="KW-1185">Reference proteome</keyword>
<evidence type="ECO:0000256" key="9">
    <source>
        <dbReference type="ARBA" id="ARBA00022692"/>
    </source>
</evidence>
<evidence type="ECO:0000256" key="16">
    <source>
        <dbReference type="ARBA" id="ARBA00029351"/>
    </source>
</evidence>
<keyword evidence="9 19" id="KW-0812">Transmembrane</keyword>
<evidence type="ECO:0000256" key="12">
    <source>
        <dbReference type="ARBA" id="ARBA00022982"/>
    </source>
</evidence>
<dbReference type="InterPro" id="IPR027387">
    <property type="entry name" value="Cytb/b6-like_sf"/>
</dbReference>
<feature type="transmembrane region" description="Helical" evidence="19">
    <location>
        <begin position="223"/>
        <end position="247"/>
    </location>
</feature>
<dbReference type="EC" id="7.1.1.8" evidence="3"/>
<proteinExistence type="predicted"/>
<evidence type="ECO:0000256" key="5">
    <source>
        <dbReference type="ARBA" id="ARBA00022448"/>
    </source>
</evidence>
<dbReference type="GO" id="GO:0046872">
    <property type="term" value="F:metal ion binding"/>
    <property type="evidence" value="ECO:0007669"/>
    <property type="project" value="UniProtKB-KW"/>
</dbReference>
<evidence type="ECO:0000256" key="19">
    <source>
        <dbReference type="SAM" id="Phobius"/>
    </source>
</evidence>
<dbReference type="AlphaFoldDB" id="A0A9W6M694"/>
<evidence type="ECO:0000259" key="20">
    <source>
        <dbReference type="PROSITE" id="PS51002"/>
    </source>
</evidence>
<reference evidence="21" key="2">
    <citation type="submission" date="2023-01" db="EMBL/GenBank/DDBJ databases">
        <authorList>
            <person name="Sun Q."/>
            <person name="Evtushenko L."/>
        </authorList>
    </citation>
    <scope>NUCLEOTIDE SEQUENCE</scope>
    <source>
        <strain evidence="21">VKM Ac-1940</strain>
    </source>
</reference>
<accession>A0A9W6M694</accession>
<evidence type="ECO:0000256" key="6">
    <source>
        <dbReference type="ARBA" id="ARBA00022475"/>
    </source>
</evidence>
<feature type="transmembrane region" description="Helical" evidence="19">
    <location>
        <begin position="126"/>
        <end position="145"/>
    </location>
</feature>
<dbReference type="Proteomes" id="UP001142291">
    <property type="component" value="Unassembled WGS sequence"/>
</dbReference>
<comment type="subcellular location">
    <subcellularLocation>
        <location evidence="2">Cell membrane</location>
        <topology evidence="2">Multi-pass membrane protein</topology>
    </subcellularLocation>
</comment>
<evidence type="ECO:0000313" key="22">
    <source>
        <dbReference type="Proteomes" id="UP001142291"/>
    </source>
</evidence>
<feature type="region of interest" description="Disordered" evidence="18">
    <location>
        <begin position="542"/>
        <end position="571"/>
    </location>
</feature>
<evidence type="ECO:0000256" key="13">
    <source>
        <dbReference type="ARBA" id="ARBA00022989"/>
    </source>
</evidence>
<dbReference type="PANTHER" id="PTHR19271">
    <property type="entry name" value="CYTOCHROME B"/>
    <property type="match status" value="1"/>
</dbReference>
<feature type="transmembrane region" description="Helical" evidence="19">
    <location>
        <begin position="157"/>
        <end position="177"/>
    </location>
</feature>
<dbReference type="RefSeq" id="WP_204963354.1">
    <property type="nucleotide sequence ID" value="NZ_BAAAUR010000001.1"/>
</dbReference>
<dbReference type="EMBL" id="BSER01000009">
    <property type="protein sequence ID" value="GLJ96224.1"/>
    <property type="molecule type" value="Genomic_DNA"/>
</dbReference>
<dbReference type="Pfam" id="PF13631">
    <property type="entry name" value="Cytochrom_B_N_2"/>
    <property type="match status" value="1"/>
</dbReference>
<dbReference type="Gene3D" id="1.20.810.10">
    <property type="entry name" value="Cytochrome Bc1 Complex, Chain C"/>
    <property type="match status" value="1"/>
</dbReference>
<feature type="transmembrane region" description="Helical" evidence="19">
    <location>
        <begin position="61"/>
        <end position="80"/>
    </location>
</feature>
<feature type="transmembrane region" description="Helical" evidence="19">
    <location>
        <begin position="392"/>
        <end position="417"/>
    </location>
</feature>
<comment type="catalytic activity">
    <reaction evidence="16">
        <text>a quinol + 2 Fe(III)-[cytochrome c](out) = a quinone + 2 Fe(II)-[cytochrome c](out) + 2 H(+)(out)</text>
        <dbReference type="Rhea" id="RHEA:11484"/>
        <dbReference type="Rhea" id="RHEA-COMP:10350"/>
        <dbReference type="Rhea" id="RHEA-COMP:14399"/>
        <dbReference type="ChEBI" id="CHEBI:15378"/>
        <dbReference type="ChEBI" id="CHEBI:24646"/>
        <dbReference type="ChEBI" id="CHEBI:29033"/>
        <dbReference type="ChEBI" id="CHEBI:29034"/>
        <dbReference type="ChEBI" id="CHEBI:132124"/>
        <dbReference type="EC" id="7.1.1.8"/>
    </reaction>
</comment>
<keyword evidence="11" id="KW-1278">Translocase</keyword>
<evidence type="ECO:0000256" key="2">
    <source>
        <dbReference type="ARBA" id="ARBA00004651"/>
    </source>
</evidence>
<gene>
    <name evidence="21" type="ORF">GCM10017591_22870</name>
</gene>
<keyword evidence="5" id="KW-0813">Transport</keyword>
<evidence type="ECO:0000256" key="18">
    <source>
        <dbReference type="SAM" id="MobiDB-lite"/>
    </source>
</evidence>
<evidence type="ECO:0000256" key="11">
    <source>
        <dbReference type="ARBA" id="ARBA00022967"/>
    </source>
</evidence>
<evidence type="ECO:0000256" key="7">
    <source>
        <dbReference type="ARBA" id="ARBA00022617"/>
    </source>
</evidence>
<dbReference type="PANTHER" id="PTHR19271:SF16">
    <property type="entry name" value="CYTOCHROME B"/>
    <property type="match status" value="1"/>
</dbReference>
<dbReference type="InterPro" id="IPR005797">
    <property type="entry name" value="Cyt_b/b6_N"/>
</dbReference>
<evidence type="ECO:0000256" key="14">
    <source>
        <dbReference type="ARBA" id="ARBA00023004"/>
    </source>
</evidence>
<keyword evidence="10" id="KW-0479">Metal-binding</keyword>
<feature type="transmembrane region" description="Helical" evidence="19">
    <location>
        <begin position="278"/>
        <end position="300"/>
    </location>
</feature>
<evidence type="ECO:0000256" key="8">
    <source>
        <dbReference type="ARBA" id="ARBA00022660"/>
    </source>
</evidence>
<evidence type="ECO:0000256" key="10">
    <source>
        <dbReference type="ARBA" id="ARBA00022723"/>
    </source>
</evidence>